<dbReference type="EMBL" id="MK552327">
    <property type="protein sequence ID" value="QBJ02662.1"/>
    <property type="molecule type" value="Genomic_DNA"/>
</dbReference>
<gene>
    <name evidence="1" type="ORF">PSA21_135</name>
</gene>
<accession>A0A481W4T3</accession>
<evidence type="ECO:0000313" key="2">
    <source>
        <dbReference type="Proteomes" id="UP000294134"/>
    </source>
</evidence>
<sequence>MSLLGTLIKVGVVATVVVISQRLWDRYQVEDLYTELDALVERIRNRKDRMGTVRAHLLVESKDLIAQYEKKVNYVDSLNELRRNVEIYIESIPD</sequence>
<evidence type="ECO:0000313" key="1">
    <source>
        <dbReference type="EMBL" id="QBJ02662.1"/>
    </source>
</evidence>
<proteinExistence type="predicted"/>
<dbReference type="Proteomes" id="UP000294134">
    <property type="component" value="Segment"/>
</dbReference>
<reference evidence="1 2" key="1">
    <citation type="submission" date="2019-02" db="EMBL/GenBank/DDBJ databases">
        <authorList>
            <person name="Frampton R.A."/>
            <person name="Wojtus J.K."/>
            <person name="Fineran P.C."/>
            <person name="Hendrickson H.L."/>
        </authorList>
    </citation>
    <scope>NUCLEOTIDE SEQUENCE [LARGE SCALE GENOMIC DNA]</scope>
</reference>
<keyword evidence="2" id="KW-1185">Reference proteome</keyword>
<protein>
    <submittedName>
        <fullName evidence="1">Uncharacterized protein</fullName>
    </submittedName>
</protein>
<organism evidence="1 2">
    <name type="scientific">Pseudomonas phage Psa21</name>
    <dbReference type="NCBI Taxonomy" id="2530023"/>
    <lineage>
        <taxon>Viruses</taxon>
        <taxon>Duplodnaviria</taxon>
        <taxon>Heunggongvirae</taxon>
        <taxon>Uroviricota</taxon>
        <taxon>Caudoviricetes</taxon>
        <taxon>Chimalliviridae</taxon>
        <taxon>Tepukevirus</taxon>
        <taxon>Tepukevirus Psa21</taxon>
    </lineage>
</organism>
<name>A0A481W4T3_9CAUD</name>